<reference evidence="4 5" key="1">
    <citation type="submission" date="2019-07" db="EMBL/GenBank/DDBJ databases">
        <title>Whole genome shotgun sequence of Cellulomonas soli NBRC 109434.</title>
        <authorList>
            <person name="Hosoyama A."/>
            <person name="Uohara A."/>
            <person name="Ohji S."/>
            <person name="Ichikawa N."/>
        </authorList>
    </citation>
    <scope>NUCLEOTIDE SEQUENCE [LARGE SCALE GENOMIC DNA]</scope>
    <source>
        <strain evidence="4 5">NBRC 109434</strain>
    </source>
</reference>
<keyword evidence="2" id="KW-0732">Signal</keyword>
<comment type="caution">
    <text evidence="4">The sequence shown here is derived from an EMBL/GenBank/DDBJ whole genome shotgun (WGS) entry which is preliminary data.</text>
</comment>
<proteinExistence type="predicted"/>
<evidence type="ECO:0000313" key="4">
    <source>
        <dbReference type="EMBL" id="GEP70639.1"/>
    </source>
</evidence>
<dbReference type="EMBL" id="BKAL01000014">
    <property type="protein sequence ID" value="GEP70639.1"/>
    <property type="molecule type" value="Genomic_DNA"/>
</dbReference>
<dbReference type="InterPro" id="IPR025711">
    <property type="entry name" value="PepSY"/>
</dbReference>
<dbReference type="RefSeq" id="WP_179561848.1">
    <property type="nucleotide sequence ID" value="NZ_BAABBJ010000016.1"/>
</dbReference>
<gene>
    <name evidence="4" type="ORF">CSO01_33540</name>
</gene>
<organism evidence="4 5">
    <name type="scientific">Cellulomonas soli</name>
    <dbReference type="NCBI Taxonomy" id="931535"/>
    <lineage>
        <taxon>Bacteria</taxon>
        <taxon>Bacillati</taxon>
        <taxon>Actinomycetota</taxon>
        <taxon>Actinomycetes</taxon>
        <taxon>Micrococcales</taxon>
        <taxon>Cellulomonadaceae</taxon>
        <taxon>Cellulomonas</taxon>
    </lineage>
</organism>
<dbReference type="Gene3D" id="3.10.450.40">
    <property type="match status" value="1"/>
</dbReference>
<feature type="compositionally biased region" description="Acidic residues" evidence="1">
    <location>
        <begin position="48"/>
        <end position="59"/>
    </location>
</feature>
<evidence type="ECO:0000256" key="1">
    <source>
        <dbReference type="SAM" id="MobiDB-lite"/>
    </source>
</evidence>
<name>A0A512PHE5_9CELL</name>
<feature type="compositionally biased region" description="Low complexity" evidence="1">
    <location>
        <begin position="28"/>
        <end position="37"/>
    </location>
</feature>
<feature type="compositionally biased region" description="Acidic residues" evidence="1">
    <location>
        <begin position="150"/>
        <end position="175"/>
    </location>
</feature>
<feature type="region of interest" description="Disordered" evidence="1">
    <location>
        <begin position="28"/>
        <end position="82"/>
    </location>
</feature>
<keyword evidence="5" id="KW-1185">Reference proteome</keyword>
<feature type="chain" id="PRO_5021715322" description="PepSY domain-containing protein" evidence="2">
    <location>
        <begin position="33"/>
        <end position="175"/>
    </location>
</feature>
<evidence type="ECO:0000313" key="5">
    <source>
        <dbReference type="Proteomes" id="UP000321798"/>
    </source>
</evidence>
<accession>A0A512PHE5</accession>
<feature type="compositionally biased region" description="Polar residues" evidence="1">
    <location>
        <begin position="38"/>
        <end position="47"/>
    </location>
</feature>
<protein>
    <recommendedName>
        <fullName evidence="3">PepSY domain-containing protein</fullName>
    </recommendedName>
</protein>
<evidence type="ECO:0000256" key="2">
    <source>
        <dbReference type="SAM" id="SignalP"/>
    </source>
</evidence>
<feature type="domain" description="PepSY" evidence="3">
    <location>
        <begin position="91"/>
        <end position="148"/>
    </location>
</feature>
<dbReference type="Pfam" id="PF03413">
    <property type="entry name" value="PepSY"/>
    <property type="match status" value="1"/>
</dbReference>
<feature type="region of interest" description="Disordered" evidence="1">
    <location>
        <begin position="142"/>
        <end position="175"/>
    </location>
</feature>
<sequence>MTSIRSTRAKAVTWSVAGLALIGLSAAGAAQASSSPSDTSTTVQQEASDGDGETADDAQDASVAGTVAAPEQATEQDDTAEQAALTALADVTAEQAAATAVGAVPGTAGTPQLEDEDGWVVWSVVVTDAQGAATEVVVDAGNGQVLATQADDDQETADDAGDADGETADDAGSDA</sequence>
<dbReference type="AlphaFoldDB" id="A0A512PHE5"/>
<dbReference type="Proteomes" id="UP000321798">
    <property type="component" value="Unassembled WGS sequence"/>
</dbReference>
<evidence type="ECO:0000259" key="3">
    <source>
        <dbReference type="Pfam" id="PF03413"/>
    </source>
</evidence>
<feature type="signal peptide" evidence="2">
    <location>
        <begin position="1"/>
        <end position="32"/>
    </location>
</feature>